<keyword evidence="3" id="KW-1185">Reference proteome</keyword>
<accession>A0AAV4NP03</accession>
<name>A0AAV4NP03_CAEEX</name>
<sequence>MFIIKEDLYDIIKDESPVSLDADRQKDNLQNDMATMQKSLTAMNLKTEEKFCNEKKKKEMDGSHKRRNEEYRRKLDL</sequence>
<comment type="caution">
    <text evidence="2">The sequence shown here is derived from an EMBL/GenBank/DDBJ whole genome shotgun (WGS) entry which is preliminary data.</text>
</comment>
<dbReference type="AlphaFoldDB" id="A0AAV4NP03"/>
<evidence type="ECO:0000313" key="3">
    <source>
        <dbReference type="Proteomes" id="UP001054945"/>
    </source>
</evidence>
<protein>
    <submittedName>
        <fullName evidence="2">Uncharacterized protein</fullName>
    </submittedName>
</protein>
<evidence type="ECO:0000313" key="2">
    <source>
        <dbReference type="EMBL" id="GIX86620.1"/>
    </source>
</evidence>
<dbReference type="Proteomes" id="UP001054945">
    <property type="component" value="Unassembled WGS sequence"/>
</dbReference>
<dbReference type="EMBL" id="BPLR01003603">
    <property type="protein sequence ID" value="GIX86620.1"/>
    <property type="molecule type" value="Genomic_DNA"/>
</dbReference>
<proteinExistence type="predicted"/>
<organism evidence="2 3">
    <name type="scientific">Caerostris extrusa</name>
    <name type="common">Bark spider</name>
    <name type="synonym">Caerostris bankana</name>
    <dbReference type="NCBI Taxonomy" id="172846"/>
    <lineage>
        <taxon>Eukaryota</taxon>
        <taxon>Metazoa</taxon>
        <taxon>Ecdysozoa</taxon>
        <taxon>Arthropoda</taxon>
        <taxon>Chelicerata</taxon>
        <taxon>Arachnida</taxon>
        <taxon>Araneae</taxon>
        <taxon>Araneomorphae</taxon>
        <taxon>Entelegynae</taxon>
        <taxon>Araneoidea</taxon>
        <taxon>Araneidae</taxon>
        <taxon>Caerostris</taxon>
    </lineage>
</organism>
<feature type="region of interest" description="Disordered" evidence="1">
    <location>
        <begin position="52"/>
        <end position="77"/>
    </location>
</feature>
<gene>
    <name evidence="2" type="ORF">CEXT_587881</name>
</gene>
<evidence type="ECO:0000256" key="1">
    <source>
        <dbReference type="SAM" id="MobiDB-lite"/>
    </source>
</evidence>
<reference evidence="2 3" key="1">
    <citation type="submission" date="2021-06" db="EMBL/GenBank/DDBJ databases">
        <title>Caerostris extrusa draft genome.</title>
        <authorList>
            <person name="Kono N."/>
            <person name="Arakawa K."/>
        </authorList>
    </citation>
    <scope>NUCLEOTIDE SEQUENCE [LARGE SCALE GENOMIC DNA]</scope>
</reference>